<keyword evidence="3 8" id="KW-1133">Transmembrane helix</keyword>
<dbReference type="InterPro" id="IPR000276">
    <property type="entry name" value="GPCR_Rhodpsn"/>
</dbReference>
<keyword evidence="7" id="KW-0807">Transducer</keyword>
<dbReference type="PANTHER" id="PTHR10489:SF627">
    <property type="entry name" value="C-C CHEMOKINE RECEPTOR TYPE 8"/>
    <property type="match status" value="1"/>
</dbReference>
<dbReference type="Pfam" id="PF00001">
    <property type="entry name" value="7tm_1"/>
    <property type="match status" value="1"/>
</dbReference>
<feature type="transmembrane region" description="Helical" evidence="8">
    <location>
        <begin position="258"/>
        <end position="284"/>
    </location>
</feature>
<keyword evidence="5 8" id="KW-0472">Membrane</keyword>
<feature type="transmembrane region" description="Helical" evidence="8">
    <location>
        <begin position="220"/>
        <end position="238"/>
    </location>
</feature>
<keyword evidence="11" id="KW-1185">Reference proteome</keyword>
<sequence length="465" mass="53795">MESFSYDENYSYVYDDELIPICEVDDYRITKGVCYATIFCLSILGNGFLLCALTCYEDLKRATNPSCIYGSLILLTAMTLDRFIVVVMPRVSYWLTRSRRLKCSKVACIGAWIISLIACRRDLTTAKDSGIFSLLHEPSDIYYHMMHGEMSQKVFNISYDYNYTYEDYYPLVTFEEENFSLNIISAICYTLIICISLPGNIFLLWVVLKKVGLSSSADCLLFHLTISDLIFTLTLVPWTVNHIWGWIFGHLACKLFTLYIFLGLYSYMMFITVMTVHRYVAVVYPVFASSVGNRRLYTHISSAVAWWISVSFSLLEMVFSETVDGPDGVFCISNYNSMFTELFVSFTQIVLFFLLPFLIIVFCHTRMGFAILQSRSRSRNHTVCIILSIAVGFFICWAPYNIFLFLVSLRSLGVFAFRESFWEIIYCIIHILAYSHCCLNPLIHIFGGKKFRNYLPWSRGFRRLT</sequence>
<evidence type="ECO:0000256" key="8">
    <source>
        <dbReference type="SAM" id="Phobius"/>
    </source>
</evidence>
<dbReference type="PROSITE" id="PS50262">
    <property type="entry name" value="G_PROTEIN_RECEP_F1_2"/>
    <property type="match status" value="1"/>
</dbReference>
<evidence type="ECO:0000259" key="9">
    <source>
        <dbReference type="PROSITE" id="PS50262"/>
    </source>
</evidence>
<proteinExistence type="predicted"/>
<evidence type="ECO:0000256" key="7">
    <source>
        <dbReference type="ARBA" id="ARBA00023224"/>
    </source>
</evidence>
<dbReference type="InterPro" id="IPR017452">
    <property type="entry name" value="GPCR_Rhodpsn_7TM"/>
</dbReference>
<dbReference type="EMBL" id="JAYMGO010000002">
    <property type="protein sequence ID" value="KAL1280995.1"/>
    <property type="molecule type" value="Genomic_DNA"/>
</dbReference>
<feature type="transmembrane region" description="Helical" evidence="8">
    <location>
        <begin position="342"/>
        <end position="362"/>
    </location>
</feature>
<feature type="transmembrane region" description="Helical" evidence="8">
    <location>
        <begin position="35"/>
        <end position="56"/>
    </location>
</feature>
<reference evidence="10 11" key="1">
    <citation type="submission" date="2023-09" db="EMBL/GenBank/DDBJ databases">
        <authorList>
            <person name="Wang M."/>
        </authorList>
    </citation>
    <scope>NUCLEOTIDE SEQUENCE [LARGE SCALE GENOMIC DNA]</scope>
    <source>
        <strain evidence="10">GT-2023</strain>
        <tissue evidence="10">Liver</tissue>
    </source>
</reference>
<evidence type="ECO:0000256" key="5">
    <source>
        <dbReference type="ARBA" id="ARBA00023136"/>
    </source>
</evidence>
<evidence type="ECO:0000313" key="11">
    <source>
        <dbReference type="Proteomes" id="UP001558613"/>
    </source>
</evidence>
<evidence type="ECO:0000256" key="4">
    <source>
        <dbReference type="ARBA" id="ARBA00023040"/>
    </source>
</evidence>
<accession>A0ABR3NVD5</accession>
<evidence type="ECO:0000256" key="6">
    <source>
        <dbReference type="ARBA" id="ARBA00023170"/>
    </source>
</evidence>
<dbReference type="InterPro" id="IPR050119">
    <property type="entry name" value="CCR1-9-like"/>
</dbReference>
<keyword evidence="6" id="KW-0675">Receptor</keyword>
<dbReference type="Proteomes" id="UP001558613">
    <property type="component" value="Unassembled WGS sequence"/>
</dbReference>
<evidence type="ECO:0000256" key="1">
    <source>
        <dbReference type="ARBA" id="ARBA00004141"/>
    </source>
</evidence>
<dbReference type="SUPFAM" id="SSF81321">
    <property type="entry name" value="Family A G protein-coupled receptor-like"/>
    <property type="match status" value="2"/>
</dbReference>
<evidence type="ECO:0000256" key="2">
    <source>
        <dbReference type="ARBA" id="ARBA00022692"/>
    </source>
</evidence>
<name>A0ABR3NVD5_9TELE</name>
<feature type="domain" description="G-protein coupled receptors family 1 profile" evidence="9">
    <location>
        <begin position="199"/>
        <end position="444"/>
    </location>
</feature>
<organism evidence="10 11">
    <name type="scientific">Cirrhinus molitorella</name>
    <name type="common">mud carp</name>
    <dbReference type="NCBI Taxonomy" id="172907"/>
    <lineage>
        <taxon>Eukaryota</taxon>
        <taxon>Metazoa</taxon>
        <taxon>Chordata</taxon>
        <taxon>Craniata</taxon>
        <taxon>Vertebrata</taxon>
        <taxon>Euteleostomi</taxon>
        <taxon>Actinopterygii</taxon>
        <taxon>Neopterygii</taxon>
        <taxon>Teleostei</taxon>
        <taxon>Ostariophysi</taxon>
        <taxon>Cypriniformes</taxon>
        <taxon>Cyprinidae</taxon>
        <taxon>Labeoninae</taxon>
        <taxon>Labeonini</taxon>
        <taxon>Cirrhinus</taxon>
    </lineage>
</organism>
<gene>
    <name evidence="10" type="ORF">QQF64_015595</name>
</gene>
<evidence type="ECO:0000313" key="10">
    <source>
        <dbReference type="EMBL" id="KAL1280995.1"/>
    </source>
</evidence>
<feature type="transmembrane region" description="Helical" evidence="8">
    <location>
        <begin position="183"/>
        <end position="208"/>
    </location>
</feature>
<keyword evidence="4" id="KW-0297">G-protein coupled receptor</keyword>
<comment type="caution">
    <text evidence="10">The sequence shown here is derived from an EMBL/GenBank/DDBJ whole genome shotgun (WGS) entry which is preliminary data.</text>
</comment>
<feature type="transmembrane region" description="Helical" evidence="8">
    <location>
        <begin position="421"/>
        <end position="443"/>
    </location>
</feature>
<feature type="transmembrane region" description="Helical" evidence="8">
    <location>
        <begin position="383"/>
        <end position="409"/>
    </location>
</feature>
<dbReference type="PRINTS" id="PR00237">
    <property type="entry name" value="GPCRRHODOPSN"/>
</dbReference>
<protein>
    <recommendedName>
        <fullName evidence="9">G-protein coupled receptors family 1 profile domain-containing protein</fullName>
    </recommendedName>
</protein>
<comment type="subcellular location">
    <subcellularLocation>
        <location evidence="1">Membrane</location>
        <topology evidence="1">Multi-pass membrane protein</topology>
    </subcellularLocation>
</comment>
<evidence type="ECO:0000256" key="3">
    <source>
        <dbReference type="ARBA" id="ARBA00022989"/>
    </source>
</evidence>
<feature type="transmembrane region" description="Helical" evidence="8">
    <location>
        <begin position="68"/>
        <end position="88"/>
    </location>
</feature>
<feature type="transmembrane region" description="Helical" evidence="8">
    <location>
        <begin position="296"/>
        <end position="315"/>
    </location>
</feature>
<keyword evidence="2 8" id="KW-0812">Transmembrane</keyword>
<dbReference type="Gene3D" id="1.20.1070.10">
    <property type="entry name" value="Rhodopsin 7-helix transmembrane proteins"/>
    <property type="match status" value="2"/>
</dbReference>
<dbReference type="PANTHER" id="PTHR10489">
    <property type="entry name" value="CELL ADHESION MOLECULE"/>
    <property type="match status" value="1"/>
</dbReference>